<sequence>MLRALLIMAVSFFPAFASAQGIKVGFGDMKQDSSLPVEVTAESLSVNQNDGSAVFSGDVKITQGAMHMTADKVNVFYQEGQVGIARLVAEGNVLLVQGSDAAEAQKAEYSIENGSVVMSGDVMVVQQATTITADSMSVNLNDNTAQMHGQVKTILRNQ</sequence>
<dbReference type="Pfam" id="PF03968">
    <property type="entry name" value="LptD_N"/>
    <property type="match status" value="1"/>
</dbReference>
<dbReference type="PANTHER" id="PTHR36504">
    <property type="entry name" value="LIPOPOLYSACCHARIDE EXPORT SYSTEM PROTEIN LPTA"/>
    <property type="match status" value="1"/>
</dbReference>
<evidence type="ECO:0000256" key="4">
    <source>
        <dbReference type="SAM" id="SignalP"/>
    </source>
</evidence>
<keyword evidence="2 4" id="KW-0732">Signal</keyword>
<dbReference type="GO" id="GO:0009279">
    <property type="term" value="C:cell outer membrane"/>
    <property type="evidence" value="ECO:0007669"/>
    <property type="project" value="TreeGrafter"/>
</dbReference>
<dbReference type="PANTHER" id="PTHR36504:SF1">
    <property type="entry name" value="LIPOPOLYSACCHARIDE EXPORT SYSTEM PROTEIN LPTA"/>
    <property type="match status" value="1"/>
</dbReference>
<dbReference type="InterPro" id="IPR014340">
    <property type="entry name" value="LptA"/>
</dbReference>
<dbReference type="Gene3D" id="2.60.450.10">
    <property type="entry name" value="Lipopolysaccharide (LPS) transport protein A like domain"/>
    <property type="match status" value="1"/>
</dbReference>
<accession>A0A1I4END2</accession>
<dbReference type="STRING" id="1280847.SAMN04488036_104374"/>
<dbReference type="GO" id="GO:0017089">
    <property type="term" value="F:glycolipid transfer activity"/>
    <property type="evidence" value="ECO:0007669"/>
    <property type="project" value="TreeGrafter"/>
</dbReference>
<keyword evidence="1" id="KW-0813">Transport</keyword>
<proteinExistence type="predicted"/>
<name>A0A1I4END2_9RHOB</name>
<dbReference type="InterPro" id="IPR005653">
    <property type="entry name" value="OstA-like_N"/>
</dbReference>
<evidence type="ECO:0000256" key="3">
    <source>
        <dbReference type="ARBA" id="ARBA00022764"/>
    </source>
</evidence>
<organism evidence="6 7">
    <name type="scientific">Shimia haliotis</name>
    <dbReference type="NCBI Taxonomy" id="1280847"/>
    <lineage>
        <taxon>Bacteria</taxon>
        <taxon>Pseudomonadati</taxon>
        <taxon>Pseudomonadota</taxon>
        <taxon>Alphaproteobacteria</taxon>
        <taxon>Rhodobacterales</taxon>
        <taxon>Roseobacteraceae</taxon>
    </lineage>
</organism>
<dbReference type="GO" id="GO:0030288">
    <property type="term" value="C:outer membrane-bounded periplasmic space"/>
    <property type="evidence" value="ECO:0007669"/>
    <property type="project" value="TreeGrafter"/>
</dbReference>
<evidence type="ECO:0000256" key="1">
    <source>
        <dbReference type="ARBA" id="ARBA00022448"/>
    </source>
</evidence>
<evidence type="ECO:0000256" key="2">
    <source>
        <dbReference type="ARBA" id="ARBA00022729"/>
    </source>
</evidence>
<dbReference type="NCBIfam" id="TIGR03002">
    <property type="entry name" value="outer_YhbN_LptA"/>
    <property type="match status" value="1"/>
</dbReference>
<keyword evidence="7" id="KW-1185">Reference proteome</keyword>
<evidence type="ECO:0000313" key="6">
    <source>
        <dbReference type="EMBL" id="SFL06713.1"/>
    </source>
</evidence>
<dbReference type="EMBL" id="FOSZ01000004">
    <property type="protein sequence ID" value="SFL06713.1"/>
    <property type="molecule type" value="Genomic_DNA"/>
</dbReference>
<dbReference type="OrthoDB" id="9811926at2"/>
<dbReference type="InterPro" id="IPR052037">
    <property type="entry name" value="LPS_export_LptA"/>
</dbReference>
<protein>
    <submittedName>
        <fullName evidence="6">Lipopolysaccharide export system protein LptA</fullName>
    </submittedName>
</protein>
<dbReference type="GO" id="GO:0015920">
    <property type="term" value="P:lipopolysaccharide transport"/>
    <property type="evidence" value="ECO:0007669"/>
    <property type="project" value="InterPro"/>
</dbReference>
<keyword evidence="3" id="KW-0574">Periplasm</keyword>
<feature type="domain" description="Organic solvent tolerance-like N-terminal" evidence="5">
    <location>
        <begin position="38"/>
        <end position="143"/>
    </location>
</feature>
<dbReference type="AlphaFoldDB" id="A0A1I4END2"/>
<dbReference type="Proteomes" id="UP000198851">
    <property type="component" value="Unassembled WGS sequence"/>
</dbReference>
<evidence type="ECO:0000259" key="5">
    <source>
        <dbReference type="Pfam" id="PF03968"/>
    </source>
</evidence>
<feature type="signal peptide" evidence="4">
    <location>
        <begin position="1"/>
        <end position="19"/>
    </location>
</feature>
<dbReference type="GO" id="GO:0001530">
    <property type="term" value="F:lipopolysaccharide binding"/>
    <property type="evidence" value="ECO:0007669"/>
    <property type="project" value="InterPro"/>
</dbReference>
<gene>
    <name evidence="6" type="ORF">SAMN04488036_104374</name>
</gene>
<dbReference type="RefSeq" id="WP_093324111.1">
    <property type="nucleotide sequence ID" value="NZ_FOSZ01000004.1"/>
</dbReference>
<feature type="chain" id="PRO_5011641700" evidence="4">
    <location>
        <begin position="20"/>
        <end position="158"/>
    </location>
</feature>
<reference evidence="7" key="1">
    <citation type="submission" date="2016-10" db="EMBL/GenBank/DDBJ databases">
        <authorList>
            <person name="Varghese N."/>
            <person name="Submissions S."/>
        </authorList>
    </citation>
    <scope>NUCLEOTIDE SEQUENCE [LARGE SCALE GENOMIC DNA]</scope>
    <source>
        <strain evidence="7">DSM 28453</strain>
    </source>
</reference>
<evidence type="ECO:0000313" key="7">
    <source>
        <dbReference type="Proteomes" id="UP000198851"/>
    </source>
</evidence>